<name>A0A146KCN5_9EUKA</name>
<reference evidence="2" key="1">
    <citation type="submission" date="2015-07" db="EMBL/GenBank/DDBJ databases">
        <title>Adaptation to a free-living lifestyle via gene acquisitions in the diplomonad Trepomonas sp. PC1.</title>
        <authorList>
            <person name="Xu F."/>
            <person name="Jerlstrom-Hultqvist J."/>
            <person name="Kolisko M."/>
            <person name="Simpson A.G.B."/>
            <person name="Roger A.J."/>
            <person name="Svard S.G."/>
            <person name="Andersson J.O."/>
        </authorList>
    </citation>
    <scope>NUCLEOTIDE SEQUENCE</scope>
    <source>
        <strain evidence="2">PC1</strain>
    </source>
</reference>
<dbReference type="AlphaFoldDB" id="A0A146KCN5"/>
<feature type="compositionally biased region" description="Polar residues" evidence="1">
    <location>
        <begin position="146"/>
        <end position="156"/>
    </location>
</feature>
<evidence type="ECO:0000313" key="2">
    <source>
        <dbReference type="EMBL" id="JAP93674.1"/>
    </source>
</evidence>
<protein>
    <submittedName>
        <fullName evidence="2">Uncharacterized protein</fullName>
    </submittedName>
</protein>
<feature type="non-terminal residue" evidence="2">
    <location>
        <position position="156"/>
    </location>
</feature>
<sequence length="156" mass="17763">LQLKLQKLKLNVTTNDIVSLPFEVKADIYSFLISGVNPSSKLISLVNDCSRTILPSRLSVPAAKRAETFTKEDYQSSFYNILASEQAIQQMRYTAEDLMQSKDSNHKAMNSLVDRFSLEKAQQSEVILQKLKSPLQKVQKTREEPNTQQQAQQDKK</sequence>
<evidence type="ECO:0000256" key="1">
    <source>
        <dbReference type="SAM" id="MobiDB-lite"/>
    </source>
</evidence>
<gene>
    <name evidence="2" type="ORF">TPC1_13955</name>
</gene>
<dbReference type="EMBL" id="GDID01002932">
    <property type="protein sequence ID" value="JAP93674.1"/>
    <property type="molecule type" value="Transcribed_RNA"/>
</dbReference>
<proteinExistence type="predicted"/>
<feature type="region of interest" description="Disordered" evidence="1">
    <location>
        <begin position="134"/>
        <end position="156"/>
    </location>
</feature>
<accession>A0A146KCN5</accession>
<feature type="non-terminal residue" evidence="2">
    <location>
        <position position="1"/>
    </location>
</feature>
<organism evidence="2">
    <name type="scientific">Trepomonas sp. PC1</name>
    <dbReference type="NCBI Taxonomy" id="1076344"/>
    <lineage>
        <taxon>Eukaryota</taxon>
        <taxon>Metamonada</taxon>
        <taxon>Diplomonadida</taxon>
        <taxon>Hexamitidae</taxon>
        <taxon>Hexamitinae</taxon>
        <taxon>Trepomonas</taxon>
    </lineage>
</organism>